<keyword evidence="1" id="KW-0805">Transcription regulation</keyword>
<keyword evidence="2" id="KW-0238">DNA-binding</keyword>
<dbReference type="Gene3D" id="1.10.10.10">
    <property type="entry name" value="Winged helix-like DNA-binding domain superfamily/Winged helix DNA-binding domain"/>
    <property type="match status" value="1"/>
</dbReference>
<dbReference type="Pfam" id="PF08220">
    <property type="entry name" value="HTH_DeoR"/>
    <property type="match status" value="1"/>
</dbReference>
<dbReference type="PANTHER" id="PTHR30363:SF56">
    <property type="entry name" value="TRANSCRIPTIONAL REGULATOR, DEOR FAMILY"/>
    <property type="match status" value="1"/>
</dbReference>
<evidence type="ECO:0000313" key="5">
    <source>
        <dbReference type="EMBL" id="KID49745.1"/>
    </source>
</evidence>
<dbReference type="PROSITE" id="PS00894">
    <property type="entry name" value="HTH_DEOR_1"/>
    <property type="match status" value="1"/>
</dbReference>
<sequence>MLGIERQNYIIRLLEEKKFLRLSELVEQLRASEATIRRDLNTLERKGRLLRVHGGAKLLSKLIHEKGMSEKKLTFAGKTENCETCFQVSGRWTKIYLDAGSTVEALIPYLEEKRTLKL</sequence>
<dbReference type="InterPro" id="IPR001034">
    <property type="entry name" value="DeoR_HTH"/>
</dbReference>
<dbReference type="EMBL" id="AUZI01000011">
    <property type="protein sequence ID" value="KID49745.1"/>
    <property type="molecule type" value="Genomic_DNA"/>
</dbReference>
<evidence type="ECO:0000256" key="1">
    <source>
        <dbReference type="ARBA" id="ARBA00023015"/>
    </source>
</evidence>
<dbReference type="GO" id="GO:0003677">
    <property type="term" value="F:DNA binding"/>
    <property type="evidence" value="ECO:0007669"/>
    <property type="project" value="UniProtKB-KW"/>
</dbReference>
<evidence type="ECO:0000256" key="3">
    <source>
        <dbReference type="ARBA" id="ARBA00023163"/>
    </source>
</evidence>
<dbReference type="AlphaFoldDB" id="A0A0B4ERX3"/>
<dbReference type="InterPro" id="IPR036388">
    <property type="entry name" value="WH-like_DNA-bd_sf"/>
</dbReference>
<dbReference type="SUPFAM" id="SSF46785">
    <property type="entry name" value="Winged helix' DNA-binding domain"/>
    <property type="match status" value="1"/>
</dbReference>
<dbReference type="PROSITE" id="PS51000">
    <property type="entry name" value="HTH_DEOR_2"/>
    <property type="match status" value="1"/>
</dbReference>
<dbReference type="PANTHER" id="PTHR30363">
    <property type="entry name" value="HTH-TYPE TRANSCRIPTIONAL REGULATOR SRLR-RELATED"/>
    <property type="match status" value="1"/>
</dbReference>
<dbReference type="PATRIC" id="fig|1226633.4.peg.584"/>
<dbReference type="InterPro" id="IPR018356">
    <property type="entry name" value="Tscrpt_reg_HTH_DeoR_CS"/>
</dbReference>
<reference evidence="5 6" key="1">
    <citation type="submission" date="2013-08" db="EMBL/GenBank/DDBJ databases">
        <title>An opportunistic ruminal bacterium that causes liver abscesses in cattle.</title>
        <authorList>
            <person name="Benahmed F.H."/>
            <person name="Rasmussen M."/>
            <person name="Harbottle H."/>
            <person name="Soppet D."/>
            <person name="Nagaraja T.G."/>
            <person name="Davidson M."/>
        </authorList>
    </citation>
    <scope>NUCLEOTIDE SEQUENCE [LARGE SCALE GENOMIC DNA]</scope>
    <source>
        <strain evidence="5 6">B35</strain>
    </source>
</reference>
<evidence type="ECO:0000256" key="2">
    <source>
        <dbReference type="ARBA" id="ARBA00023125"/>
    </source>
</evidence>
<name>A0A0B4ERX3_9FUSO</name>
<organism evidence="5 6">
    <name type="scientific">Fusobacterium necrophorum subsp. funduliforme B35</name>
    <dbReference type="NCBI Taxonomy" id="1226633"/>
    <lineage>
        <taxon>Bacteria</taxon>
        <taxon>Fusobacteriati</taxon>
        <taxon>Fusobacteriota</taxon>
        <taxon>Fusobacteriia</taxon>
        <taxon>Fusobacteriales</taxon>
        <taxon>Fusobacteriaceae</taxon>
        <taxon>Fusobacterium</taxon>
    </lineage>
</organism>
<gene>
    <name evidence="5" type="ORF">C095_02930</name>
</gene>
<dbReference type="GO" id="GO:0003700">
    <property type="term" value="F:DNA-binding transcription factor activity"/>
    <property type="evidence" value="ECO:0007669"/>
    <property type="project" value="InterPro"/>
</dbReference>
<proteinExistence type="predicted"/>
<feature type="domain" description="HTH deoR-type" evidence="4">
    <location>
        <begin position="3"/>
        <end position="58"/>
    </location>
</feature>
<comment type="caution">
    <text evidence="5">The sequence shown here is derived from an EMBL/GenBank/DDBJ whole genome shotgun (WGS) entry which is preliminary data.</text>
</comment>
<evidence type="ECO:0000259" key="4">
    <source>
        <dbReference type="PROSITE" id="PS51000"/>
    </source>
</evidence>
<dbReference type="Proteomes" id="UP000031184">
    <property type="component" value="Unassembled WGS sequence"/>
</dbReference>
<keyword evidence="3" id="KW-0804">Transcription</keyword>
<dbReference type="PRINTS" id="PR00037">
    <property type="entry name" value="HTHLACR"/>
</dbReference>
<dbReference type="InterPro" id="IPR050313">
    <property type="entry name" value="Carb_Metab_HTH_regulators"/>
</dbReference>
<dbReference type="InterPro" id="IPR036390">
    <property type="entry name" value="WH_DNA-bd_sf"/>
</dbReference>
<evidence type="ECO:0000313" key="6">
    <source>
        <dbReference type="Proteomes" id="UP000031184"/>
    </source>
</evidence>
<dbReference type="SMART" id="SM00420">
    <property type="entry name" value="HTH_DEOR"/>
    <property type="match status" value="1"/>
</dbReference>
<protein>
    <recommendedName>
        <fullName evidence="4">HTH deoR-type domain-containing protein</fullName>
    </recommendedName>
</protein>
<accession>A0A0B4ERX3</accession>